<feature type="region of interest" description="Disordered" evidence="1">
    <location>
        <begin position="363"/>
        <end position="393"/>
    </location>
</feature>
<dbReference type="Proteomes" id="UP001258017">
    <property type="component" value="Unassembled WGS sequence"/>
</dbReference>
<dbReference type="EMBL" id="JAIFRP010000002">
    <property type="protein sequence ID" value="KAK2588690.1"/>
    <property type="molecule type" value="Genomic_DNA"/>
</dbReference>
<feature type="region of interest" description="Disordered" evidence="1">
    <location>
        <begin position="415"/>
        <end position="434"/>
    </location>
</feature>
<keyword evidence="3" id="KW-1185">Reference proteome</keyword>
<evidence type="ECO:0000256" key="1">
    <source>
        <dbReference type="SAM" id="MobiDB-lite"/>
    </source>
</evidence>
<comment type="caution">
    <text evidence="2">The sequence shown here is derived from an EMBL/GenBank/DDBJ whole genome shotgun (WGS) entry which is preliminary data.</text>
</comment>
<proteinExistence type="predicted"/>
<evidence type="ECO:0000313" key="3">
    <source>
        <dbReference type="Proteomes" id="UP001258017"/>
    </source>
</evidence>
<protein>
    <submittedName>
        <fullName evidence="2">Uncharacterized protein</fullName>
    </submittedName>
</protein>
<dbReference type="AlphaFoldDB" id="A0AAD9RZ89"/>
<evidence type="ECO:0000313" key="2">
    <source>
        <dbReference type="EMBL" id="KAK2588690.1"/>
    </source>
</evidence>
<accession>A0AAD9RZ89</accession>
<organism evidence="2 3">
    <name type="scientific">Odynerus spinipes</name>
    <dbReference type="NCBI Taxonomy" id="1348599"/>
    <lineage>
        <taxon>Eukaryota</taxon>
        <taxon>Metazoa</taxon>
        <taxon>Ecdysozoa</taxon>
        <taxon>Arthropoda</taxon>
        <taxon>Hexapoda</taxon>
        <taxon>Insecta</taxon>
        <taxon>Pterygota</taxon>
        <taxon>Neoptera</taxon>
        <taxon>Endopterygota</taxon>
        <taxon>Hymenoptera</taxon>
        <taxon>Apocrita</taxon>
        <taxon>Aculeata</taxon>
        <taxon>Vespoidea</taxon>
        <taxon>Vespidae</taxon>
        <taxon>Eumeninae</taxon>
        <taxon>Odynerus</taxon>
    </lineage>
</organism>
<feature type="compositionally biased region" description="Polar residues" evidence="1">
    <location>
        <begin position="420"/>
        <end position="434"/>
    </location>
</feature>
<feature type="compositionally biased region" description="Polar residues" evidence="1">
    <location>
        <begin position="35"/>
        <end position="78"/>
    </location>
</feature>
<name>A0AAD9RZ89_9HYME</name>
<reference evidence="2" key="2">
    <citation type="journal article" date="2023" name="Commun. Biol.">
        <title>Intrasexual cuticular hydrocarbon dimorphism in a wasp sheds light on hydrocarbon biosynthesis genes in Hymenoptera.</title>
        <authorList>
            <person name="Moris V.C."/>
            <person name="Podsiadlowski L."/>
            <person name="Martin S."/>
            <person name="Oeyen J.P."/>
            <person name="Donath A."/>
            <person name="Petersen M."/>
            <person name="Wilbrandt J."/>
            <person name="Misof B."/>
            <person name="Liedtke D."/>
            <person name="Thamm M."/>
            <person name="Scheiner R."/>
            <person name="Schmitt T."/>
            <person name="Niehuis O."/>
        </authorList>
    </citation>
    <scope>NUCLEOTIDE SEQUENCE</scope>
    <source>
        <strain evidence="2">GBR_01_08_01A</strain>
    </source>
</reference>
<sequence>MPLATSDFRNPVCQELRSLRSASGVDQVGSIFGDTKTSPIQAPEQASTFGKSYNEQGSVDSSDTYASCQTHPSHSQGDLTEEADSNLYVNPLEAAEKCGGGGRVKKSVSGEVSRNVSDVSPSVESLKDLRPFNEASKVALNDAIPKHRKIRIQQSGRPRTQFICDQDNASTRITVKEMENNNNHYGGLRGGRPSTFTPTNSLASATRIINHHFFGSISGPRHYNTGTSTDSKLSLSADSIDSEGVPFIERHRVAKSILKKSESSNNYYNNGCDSDTEKLIATDNTSIGSVCDNEIRPRHQQQQQQQSQQQPVSPLLSRQVLESIFRTNNNAEREFTGDQADGKNCVVKIPRLIFDDVLEEEKHARDETVAENKNKESEEHRQRTKVHTDEASKDNQTMLICSLRPYKVVRKCDEKRKPVSVSNKSTTSGHCANYKTSDTNCLPQEYRFSS</sequence>
<feature type="region of interest" description="Disordered" evidence="1">
    <location>
        <begin position="30"/>
        <end position="81"/>
    </location>
</feature>
<reference evidence="2" key="1">
    <citation type="submission" date="2021-08" db="EMBL/GenBank/DDBJ databases">
        <authorList>
            <person name="Misof B."/>
            <person name="Oliver O."/>
            <person name="Podsiadlowski L."/>
            <person name="Donath A."/>
            <person name="Peters R."/>
            <person name="Mayer C."/>
            <person name="Rust J."/>
            <person name="Gunkel S."/>
            <person name="Lesny P."/>
            <person name="Martin S."/>
            <person name="Oeyen J.P."/>
            <person name="Petersen M."/>
            <person name="Panagiotis P."/>
            <person name="Wilbrandt J."/>
            <person name="Tanja T."/>
        </authorList>
    </citation>
    <scope>NUCLEOTIDE SEQUENCE</scope>
    <source>
        <strain evidence="2">GBR_01_08_01A</strain>
        <tissue evidence="2">Thorax + abdomen</tissue>
    </source>
</reference>
<gene>
    <name evidence="2" type="ORF">KPH14_001584</name>
</gene>